<name>A0ACB8TV63_9APHY</name>
<dbReference type="EMBL" id="MU274927">
    <property type="protein sequence ID" value="KAI0085962.1"/>
    <property type="molecule type" value="Genomic_DNA"/>
</dbReference>
<sequence length="832" mass="92557">MPAVEPQQAEEPPPAAPAPQIPPPPLDLDEEELWQAVGDIVLPSDDTVRLPEGCPKTSMHLQSYNVLHQAREEAIADKERKYSSGIARLRMEMEICRRGNGMVPRFYQEDCAEAFLLGVDTGLICATGLGKTEAFVLPLLADPTEKSKIVVVSTLNALQGDQAQRFNKYGITAAAVNGETYSDTLHKTCKAHLKCLQGSRERSHSSNPYFPRDDLQAPSLFSVDSLIGIVIDEVHCVLEWGKEFRRDFDDLEKTRSYMTRKPLFFCTATLTPGMLEQLLTKLAFPRCRRFLINLGNERHNITPVVCRMKGLRDFEALDFILDEALAEPPQPIVPTLIYADTREVVRSAWLYLVKKLPMDSPHRGEIEFLFSSRAEPVKTIVLAKFLRGIVKILVSTEAAGMGLDARVSRVVQFGTPRTLLELQQHAGRAGRDGNAAYSLLLVEPSVLQVVVRKKPRPVKGKGKAKSVAWKVKKEDTAPAPTPRRTLEEGRSIQNKNLPAVINVKEEPSEPVLSPQCKRKRLFEEIEDEDEPSPEDTPIPTLEDEPALDPSSQTDVGDQQVQYRKDVEQDMREYCMTEGCRRHITQRYFNSPASMQELTVPCCDNCLLKKGNSRENPLMLTDQESTIFNLIDRLDSRLVKGPKKTATVSLSGAMSSKSVPVSSTSVPLGSSSASLESSSVTLDSSPTESAVKIKRRTNERLKNIKTVLVALREEAWRKDYTGTMLMPVNLLPDDLLSTLASEAKVRTMNDIKQAVPSWIFAEELGPLALTRIEKADSAWLKVNDSVKKQRADARKAETARKKPAKDEEIQNGKKNLQKKGSSGGLTSQNRAPS</sequence>
<dbReference type="Proteomes" id="UP001055072">
    <property type="component" value="Unassembled WGS sequence"/>
</dbReference>
<keyword evidence="1" id="KW-0378">Hydrolase</keyword>
<comment type="caution">
    <text evidence="1">The sequence shown here is derived from an EMBL/GenBank/DDBJ whole genome shotgun (WGS) entry which is preliminary data.</text>
</comment>
<protein>
    <submittedName>
        <fullName evidence="1">P-loop containing nucleoside triphosphate hydrolase protein</fullName>
    </submittedName>
</protein>
<organism evidence="1 2">
    <name type="scientific">Irpex rosettiformis</name>
    <dbReference type="NCBI Taxonomy" id="378272"/>
    <lineage>
        <taxon>Eukaryota</taxon>
        <taxon>Fungi</taxon>
        <taxon>Dikarya</taxon>
        <taxon>Basidiomycota</taxon>
        <taxon>Agaricomycotina</taxon>
        <taxon>Agaricomycetes</taxon>
        <taxon>Polyporales</taxon>
        <taxon>Irpicaceae</taxon>
        <taxon>Irpex</taxon>
    </lineage>
</organism>
<gene>
    <name evidence="1" type="ORF">BDY19DRAFT_908714</name>
</gene>
<accession>A0ACB8TV63</accession>
<reference evidence="1" key="1">
    <citation type="journal article" date="2021" name="Environ. Microbiol.">
        <title>Gene family expansions and transcriptome signatures uncover fungal adaptations to wood decay.</title>
        <authorList>
            <person name="Hage H."/>
            <person name="Miyauchi S."/>
            <person name="Viragh M."/>
            <person name="Drula E."/>
            <person name="Min B."/>
            <person name="Chaduli D."/>
            <person name="Navarro D."/>
            <person name="Favel A."/>
            <person name="Norest M."/>
            <person name="Lesage-Meessen L."/>
            <person name="Balint B."/>
            <person name="Merenyi Z."/>
            <person name="de Eugenio L."/>
            <person name="Morin E."/>
            <person name="Martinez A.T."/>
            <person name="Baldrian P."/>
            <person name="Stursova M."/>
            <person name="Martinez M.J."/>
            <person name="Novotny C."/>
            <person name="Magnuson J.K."/>
            <person name="Spatafora J.W."/>
            <person name="Maurice S."/>
            <person name="Pangilinan J."/>
            <person name="Andreopoulos W."/>
            <person name="LaButti K."/>
            <person name="Hundley H."/>
            <person name="Na H."/>
            <person name="Kuo A."/>
            <person name="Barry K."/>
            <person name="Lipzen A."/>
            <person name="Henrissat B."/>
            <person name="Riley R."/>
            <person name="Ahrendt S."/>
            <person name="Nagy L.G."/>
            <person name="Grigoriev I.V."/>
            <person name="Martin F."/>
            <person name="Rosso M.N."/>
        </authorList>
    </citation>
    <scope>NUCLEOTIDE SEQUENCE</scope>
    <source>
        <strain evidence="1">CBS 384.51</strain>
    </source>
</reference>
<proteinExistence type="predicted"/>
<evidence type="ECO:0000313" key="1">
    <source>
        <dbReference type="EMBL" id="KAI0085962.1"/>
    </source>
</evidence>
<keyword evidence="2" id="KW-1185">Reference proteome</keyword>
<evidence type="ECO:0000313" key="2">
    <source>
        <dbReference type="Proteomes" id="UP001055072"/>
    </source>
</evidence>